<dbReference type="AlphaFoldDB" id="A0A9N8K7H8"/>
<feature type="domain" description="RSE1/DDB1/CPSF1 C-terminal" evidence="1">
    <location>
        <begin position="1"/>
        <end position="137"/>
    </location>
</feature>
<comment type="caution">
    <text evidence="2">The sequence shown here is derived from an EMBL/GenBank/DDBJ whole genome shotgun (WGS) entry which is preliminary data.</text>
</comment>
<protein>
    <recommendedName>
        <fullName evidence="1">RSE1/DDB1/CPSF1 C-terminal domain-containing protein</fullName>
    </recommendedName>
</protein>
<sequence>MEVMPLEVSEITHQHRLLVALGTISQRAENYAAKGCIYTLEIIDVVPEPGQPETGKKFRVFGREETKSGITALMGIAGLVGTAQGQKIMIRGLREDGSCLPVAFLDAQCYITSMKTLASSKLWIAADAWKGLWFGGFGVRNLACQR</sequence>
<dbReference type="Proteomes" id="UP000714618">
    <property type="component" value="Unassembled WGS sequence"/>
</dbReference>
<dbReference type="Gene3D" id="2.130.10.10">
    <property type="entry name" value="YVTN repeat-like/Quinoprotein amine dehydrogenase"/>
    <property type="match status" value="1"/>
</dbReference>
<dbReference type="EMBL" id="CAIJEO010000009">
    <property type="protein sequence ID" value="CAD0098611.1"/>
    <property type="molecule type" value="Genomic_DNA"/>
</dbReference>
<organism evidence="2 3">
    <name type="scientific">Aureobasidium mustum</name>
    <dbReference type="NCBI Taxonomy" id="2773714"/>
    <lineage>
        <taxon>Eukaryota</taxon>
        <taxon>Fungi</taxon>
        <taxon>Dikarya</taxon>
        <taxon>Ascomycota</taxon>
        <taxon>Pezizomycotina</taxon>
        <taxon>Dothideomycetes</taxon>
        <taxon>Dothideomycetidae</taxon>
        <taxon>Dothideales</taxon>
        <taxon>Saccotheciaceae</taxon>
        <taxon>Aureobasidium</taxon>
    </lineage>
</organism>
<keyword evidence="3" id="KW-1185">Reference proteome</keyword>
<dbReference type="OrthoDB" id="6109at2759"/>
<evidence type="ECO:0000313" key="3">
    <source>
        <dbReference type="Proteomes" id="UP000714618"/>
    </source>
</evidence>
<evidence type="ECO:0000313" key="2">
    <source>
        <dbReference type="EMBL" id="CAD0098611.1"/>
    </source>
</evidence>
<dbReference type="InterPro" id="IPR004871">
    <property type="entry name" value="RSE1/DDB1/CPSF1_C"/>
</dbReference>
<dbReference type="InterPro" id="IPR015943">
    <property type="entry name" value="WD40/YVTN_repeat-like_dom_sf"/>
</dbReference>
<name>A0A9N8K7H8_9PEZI</name>
<accession>A0A9N8K7H8</accession>
<dbReference type="Pfam" id="PF03178">
    <property type="entry name" value="CPSF_A"/>
    <property type="match status" value="1"/>
</dbReference>
<proteinExistence type="predicted"/>
<dbReference type="GO" id="GO:0003676">
    <property type="term" value="F:nucleic acid binding"/>
    <property type="evidence" value="ECO:0007669"/>
    <property type="project" value="InterPro"/>
</dbReference>
<evidence type="ECO:0000259" key="1">
    <source>
        <dbReference type="Pfam" id="PF03178"/>
    </source>
</evidence>
<gene>
    <name evidence="2" type="ORF">AWRI4233_LOCUS7435</name>
</gene>
<dbReference type="GO" id="GO:0005634">
    <property type="term" value="C:nucleus"/>
    <property type="evidence" value="ECO:0007669"/>
    <property type="project" value="InterPro"/>
</dbReference>
<reference evidence="2" key="1">
    <citation type="submission" date="2020-06" db="EMBL/GenBank/DDBJ databases">
        <authorList>
            <person name="Onetto C."/>
        </authorList>
    </citation>
    <scope>NUCLEOTIDE SEQUENCE</scope>
</reference>